<dbReference type="InterPro" id="IPR054396">
    <property type="entry name" value="GtfA_EBD"/>
</dbReference>
<dbReference type="Pfam" id="PF22145">
    <property type="entry name" value="GtfA_EBD"/>
    <property type="match status" value="1"/>
</dbReference>
<comment type="subunit">
    <text evidence="11">Forms a heterotetramer with 2 subunits each of GtfA and GtfB. Part of the accessory SecA2/SecY2 protein translocation apparatus.</text>
</comment>
<dbReference type="GO" id="GO:0005886">
    <property type="term" value="C:plasma membrane"/>
    <property type="evidence" value="ECO:0007669"/>
    <property type="project" value="UniProtKB-SubCell"/>
</dbReference>
<dbReference type="GO" id="GO:0005737">
    <property type="term" value="C:cytoplasm"/>
    <property type="evidence" value="ECO:0007669"/>
    <property type="project" value="UniProtKB-SubCell"/>
</dbReference>
<evidence type="ECO:0000256" key="1">
    <source>
        <dbReference type="ARBA" id="ARBA00004202"/>
    </source>
</evidence>
<keyword evidence="7 11" id="KW-0808">Transferase</keyword>
<dbReference type="SUPFAM" id="SSF53756">
    <property type="entry name" value="UDP-Glycosyltransferase/glycogen phosphorylase"/>
    <property type="match status" value="1"/>
</dbReference>
<keyword evidence="6 11" id="KW-0328">Glycosyltransferase</keyword>
<dbReference type="CDD" id="cd04949">
    <property type="entry name" value="GT4_GtfA-like"/>
    <property type="match status" value="1"/>
</dbReference>
<dbReference type="UniPathway" id="UPA00378"/>
<evidence type="ECO:0000256" key="2">
    <source>
        <dbReference type="ARBA" id="ARBA00004922"/>
    </source>
</evidence>
<accession>A0A5C5SG60</accession>
<feature type="domain" description="GtfA extended beta-sheet meander" evidence="13">
    <location>
        <begin position="95"/>
        <end position="190"/>
    </location>
</feature>
<dbReference type="OrthoDB" id="9765175at2"/>
<evidence type="ECO:0000256" key="9">
    <source>
        <dbReference type="ARBA" id="ARBA00023136"/>
    </source>
</evidence>
<evidence type="ECO:0000256" key="6">
    <source>
        <dbReference type="ARBA" id="ARBA00022676"/>
    </source>
</evidence>
<keyword evidence="8 11" id="KW-0547">Nucleotide-binding</keyword>
<comment type="similarity">
    <text evidence="3 11">Belongs to the glycosyltransferase group 1 family. Glycosyltransferase 4 subfamily.</text>
</comment>
<keyword evidence="15" id="KW-1185">Reference proteome</keyword>
<dbReference type="EC" id="2.4.1.-" evidence="11"/>
<evidence type="ECO:0000256" key="7">
    <source>
        <dbReference type="ARBA" id="ARBA00022679"/>
    </source>
</evidence>
<feature type="binding site" evidence="11">
    <location>
        <position position="241"/>
    </location>
    <ligand>
        <name>N-acetyl-D-glucosamine</name>
        <dbReference type="ChEBI" id="CHEBI:506227"/>
    </ligand>
</feature>
<dbReference type="GO" id="GO:0017122">
    <property type="term" value="C:protein N-acetylglucosaminyltransferase complex"/>
    <property type="evidence" value="ECO:0007669"/>
    <property type="project" value="UniProtKB-UniRule"/>
</dbReference>
<comment type="function">
    <text evidence="11">Required for polymorphic O-glycosylation of the serine-rich repeat protein in this bacteria. Catalyzes the first step in glycosylation by transferring N-acetylglucosamine from UDP-GlcNAc to serine residues in the substrate protein. Part of the accessory SecA2/SecY2 system specifically required to export serine-rich repeat cell wall proteins usually encoded upstream in the same operon.</text>
</comment>
<keyword evidence="9 11" id="KW-0472">Membrane</keyword>
<name>A0A5C5SG60_9STRE</name>
<dbReference type="PANTHER" id="PTHR12526:SF629">
    <property type="entry name" value="TEICHURONIC ACID BIOSYNTHESIS GLYCOSYLTRANSFERASE TUAH-RELATED"/>
    <property type="match status" value="1"/>
</dbReference>
<dbReference type="PANTHER" id="PTHR12526">
    <property type="entry name" value="GLYCOSYLTRANSFERASE"/>
    <property type="match status" value="1"/>
</dbReference>
<sequence length="502" mass="57805">MTVYNINLGIGWASSGVEYAQAYRAQCLRQLEIESKFIFTDFIGQDNIIDLTRNIGFRDEEVIWLYLAFTDQKLAPTSFTLDDLLTQYDGEVHRTERQGKRVRFFDDVKNQFVTAYLKDENQDIVHRVEYVSRGCVIRKDFYSYTKMFTEFYYPKQNKAHLYQRSYYNEDGSVAYDEIMSDTGSFFRFPDRLLMSKEELVAHFLDKLALTKQDTIILDRATGIGQAVFRHVKPARLGVVIHAEHYVKGTEEEGHLLWNNYYEYQLSYAQHVDFFVLATDKQKQVLSQQLRELGKPLPRLVTIPVGSLANLSYPKGQRKAYHAMTASRLATEKHVDWLVKAVIEAKKSLPDLIFDIYGQGGEEALLKQIITSHQAEGYIRLKGHQELTEIYQNYQLYLTASTSEGFGLTLLEAVGAGLPMIGFDVPYGNQTFIAPNKNGYLIPQMDDQDEATIVASFAQAIKQLFQKDKLSDLEQASYHIASEFLSEKVVKKWERLFKELADD</sequence>
<evidence type="ECO:0000256" key="8">
    <source>
        <dbReference type="ARBA" id="ARBA00022741"/>
    </source>
</evidence>
<proteinExistence type="inferred from homology"/>
<dbReference type="Gene3D" id="3.40.50.2000">
    <property type="entry name" value="Glycogen Phosphorylase B"/>
    <property type="match status" value="2"/>
</dbReference>
<dbReference type="RefSeq" id="WP_146565901.1">
    <property type="nucleotide sequence ID" value="NZ_VOHL01000001.1"/>
</dbReference>
<feature type="binding site" evidence="11">
    <location>
        <begin position="383"/>
        <end position="384"/>
    </location>
    <ligand>
        <name>UDP</name>
        <dbReference type="ChEBI" id="CHEBI:58223"/>
    </ligand>
</feature>
<comment type="subcellular location">
    <subcellularLocation>
        <location evidence="1 11">Cell membrane</location>
        <topology evidence="1 11">Peripheral membrane protein</topology>
    </subcellularLocation>
    <subcellularLocation>
        <location evidence="11">Cytoplasm</location>
    </subcellularLocation>
    <text evidence="11">Cell membrane association requires GtfB.</text>
</comment>
<dbReference type="NCBIfam" id="TIGR02918">
    <property type="entry name" value="accessory Sec system glycosyltransferase GtfA"/>
    <property type="match status" value="1"/>
</dbReference>
<evidence type="ECO:0000256" key="10">
    <source>
        <dbReference type="ARBA" id="ARBA00052053"/>
    </source>
</evidence>
<gene>
    <name evidence="11 14" type="primary">gtfA</name>
    <name evidence="14" type="ORF">FRX57_01440</name>
</gene>
<evidence type="ECO:0000259" key="12">
    <source>
        <dbReference type="Pfam" id="PF00534"/>
    </source>
</evidence>
<evidence type="ECO:0000256" key="4">
    <source>
        <dbReference type="ARBA" id="ARBA00022475"/>
    </source>
</evidence>
<dbReference type="GO" id="GO:0000166">
    <property type="term" value="F:nucleotide binding"/>
    <property type="evidence" value="ECO:0007669"/>
    <property type="project" value="UniProtKB-KW"/>
</dbReference>
<evidence type="ECO:0000259" key="13">
    <source>
        <dbReference type="Pfam" id="PF22145"/>
    </source>
</evidence>
<evidence type="ECO:0000313" key="15">
    <source>
        <dbReference type="Proteomes" id="UP000317430"/>
    </source>
</evidence>
<dbReference type="HAMAP" id="MF_01472">
    <property type="entry name" value="GtfA"/>
    <property type="match status" value="1"/>
</dbReference>
<organism evidence="14 15">
    <name type="scientific">Streptococcus cuniculipharyngis</name>
    <dbReference type="NCBI Taxonomy" id="1562651"/>
    <lineage>
        <taxon>Bacteria</taxon>
        <taxon>Bacillati</taxon>
        <taxon>Bacillota</taxon>
        <taxon>Bacilli</taxon>
        <taxon>Lactobacillales</taxon>
        <taxon>Streptococcaceae</taxon>
        <taxon>Streptococcus</taxon>
    </lineage>
</organism>
<dbReference type="InterPro" id="IPR014267">
    <property type="entry name" value="GtfA"/>
</dbReference>
<dbReference type="Pfam" id="PF00534">
    <property type="entry name" value="Glycos_transf_1"/>
    <property type="match status" value="1"/>
</dbReference>
<feature type="binding site" evidence="11">
    <location>
        <begin position="403"/>
        <end position="406"/>
    </location>
    <ligand>
        <name>N-acetyl-D-glucosamine</name>
        <dbReference type="ChEBI" id="CHEBI:506227"/>
    </ligand>
</feature>
<comment type="caution">
    <text evidence="14">The sequence shown here is derived from an EMBL/GenBank/DDBJ whole genome shotgun (WGS) entry which is preliminary data.</text>
</comment>
<dbReference type="Proteomes" id="UP000317430">
    <property type="component" value="Unassembled WGS sequence"/>
</dbReference>
<dbReference type="FunFam" id="3.40.50.2000:FF:000196">
    <property type="entry name" value="UDP-N-acetylglucosamine--peptide N-acetylglucosaminyltransferase GtfA subunit"/>
    <property type="match status" value="1"/>
</dbReference>
<dbReference type="InterPro" id="IPR001296">
    <property type="entry name" value="Glyco_trans_1"/>
</dbReference>
<reference evidence="14 15" key="1">
    <citation type="submission" date="2019-08" db="EMBL/GenBank/DDBJ databases">
        <authorList>
            <person name="Lei W."/>
        </authorList>
    </citation>
    <scope>NUCLEOTIDE SEQUENCE [LARGE SCALE GENOMIC DNA]</scope>
    <source>
        <strain evidence="14 15">CCUG 66496</strain>
    </source>
</reference>
<dbReference type="EMBL" id="VOHL01000001">
    <property type="protein sequence ID" value="TWS98891.1"/>
    <property type="molecule type" value="Genomic_DNA"/>
</dbReference>
<feature type="binding site" evidence="11">
    <location>
        <begin position="16"/>
        <end position="19"/>
    </location>
    <ligand>
        <name>UDP</name>
        <dbReference type="ChEBI" id="CHEBI:58223"/>
    </ligand>
</feature>
<evidence type="ECO:0000313" key="14">
    <source>
        <dbReference type="EMBL" id="TWS98891.1"/>
    </source>
</evidence>
<dbReference type="AlphaFoldDB" id="A0A5C5SG60"/>
<evidence type="ECO:0000256" key="5">
    <source>
        <dbReference type="ARBA" id="ARBA00022490"/>
    </source>
</evidence>
<protein>
    <recommendedName>
        <fullName evidence="11">UDP-N-acetylglucosamine--peptide N-acetylglucosaminyltransferase GtfA subunit</fullName>
        <ecNumber evidence="11">2.4.1.-</ecNumber>
    </recommendedName>
    <alternativeName>
        <fullName evidence="11">Glycosyltransferase GtfA</fullName>
    </alternativeName>
</protein>
<keyword evidence="4 11" id="KW-1003">Cell membrane</keyword>
<evidence type="ECO:0000256" key="11">
    <source>
        <dbReference type="HAMAP-Rule" id="MF_01472"/>
    </source>
</evidence>
<dbReference type="GO" id="GO:0016757">
    <property type="term" value="F:glycosyltransferase activity"/>
    <property type="evidence" value="ECO:0007669"/>
    <property type="project" value="UniProtKB-UniRule"/>
</dbReference>
<comment type="catalytic activity">
    <reaction evidence="10 11">
        <text>L-seryl-[protein] + UDP-N-acetyl-alpha-D-glucosamine = 3-O-[N-acetyl-alpha-D-glucosaminyl]-L-seryl-[protein] + UDP + H(+)</text>
        <dbReference type="Rhea" id="RHEA:59872"/>
        <dbReference type="Rhea" id="RHEA-COMP:9863"/>
        <dbReference type="Rhea" id="RHEA-COMP:15471"/>
        <dbReference type="ChEBI" id="CHEBI:15378"/>
        <dbReference type="ChEBI" id="CHEBI:29999"/>
        <dbReference type="ChEBI" id="CHEBI:57705"/>
        <dbReference type="ChEBI" id="CHEBI:58223"/>
        <dbReference type="ChEBI" id="CHEBI:143279"/>
    </reaction>
</comment>
<keyword evidence="5 11" id="KW-0963">Cytoplasm</keyword>
<comment type="pathway">
    <text evidence="2 11">Protein modification; protein glycosylation.</text>
</comment>
<evidence type="ECO:0000256" key="3">
    <source>
        <dbReference type="ARBA" id="ARBA00009481"/>
    </source>
</evidence>
<feature type="domain" description="Glycosyl transferase family 1" evidence="12">
    <location>
        <begin position="323"/>
        <end position="451"/>
    </location>
</feature>